<evidence type="ECO:0008006" key="8">
    <source>
        <dbReference type="Google" id="ProtNLM"/>
    </source>
</evidence>
<comment type="subcellular location">
    <subcellularLocation>
        <location evidence="1">Membrane</location>
        <topology evidence="1">Multi-pass membrane protein</topology>
    </subcellularLocation>
</comment>
<reference evidence="6 7" key="1">
    <citation type="submission" date="2022-12" db="EMBL/GenBank/DDBJ databases">
        <title>Chromosome-level genome of Tegillarca granosa.</title>
        <authorList>
            <person name="Kim J."/>
        </authorList>
    </citation>
    <scope>NUCLEOTIDE SEQUENCE [LARGE SCALE GENOMIC DNA]</scope>
    <source>
        <strain evidence="6">Teg-2019</strain>
        <tissue evidence="6">Adductor muscle</tissue>
    </source>
</reference>
<keyword evidence="2 5" id="KW-0812">Transmembrane</keyword>
<proteinExistence type="predicted"/>
<evidence type="ECO:0000256" key="1">
    <source>
        <dbReference type="ARBA" id="ARBA00004141"/>
    </source>
</evidence>
<name>A0ABQ9EHP5_TEGGR</name>
<dbReference type="InterPro" id="IPR036259">
    <property type="entry name" value="MFS_trans_sf"/>
</dbReference>
<evidence type="ECO:0000256" key="3">
    <source>
        <dbReference type="ARBA" id="ARBA00022989"/>
    </source>
</evidence>
<feature type="transmembrane region" description="Helical" evidence="5">
    <location>
        <begin position="12"/>
        <end position="31"/>
    </location>
</feature>
<dbReference type="PANTHER" id="PTHR24064">
    <property type="entry name" value="SOLUTE CARRIER FAMILY 22 MEMBER"/>
    <property type="match status" value="1"/>
</dbReference>
<gene>
    <name evidence="6" type="ORF">KUTeg_019782</name>
</gene>
<keyword evidence="7" id="KW-1185">Reference proteome</keyword>
<dbReference type="Gene3D" id="1.20.1250.20">
    <property type="entry name" value="MFS general substrate transporter like domains"/>
    <property type="match status" value="1"/>
</dbReference>
<protein>
    <recommendedName>
        <fullName evidence="8">Major facilitator superfamily (MFS) profile domain-containing protein</fullName>
    </recommendedName>
</protein>
<evidence type="ECO:0000313" key="7">
    <source>
        <dbReference type="Proteomes" id="UP001217089"/>
    </source>
</evidence>
<comment type="caution">
    <text evidence="6">The sequence shown here is derived from an EMBL/GenBank/DDBJ whole genome shotgun (WGS) entry which is preliminary data.</text>
</comment>
<feature type="transmembrane region" description="Helical" evidence="5">
    <location>
        <begin position="75"/>
        <end position="96"/>
    </location>
</feature>
<evidence type="ECO:0000256" key="5">
    <source>
        <dbReference type="SAM" id="Phobius"/>
    </source>
</evidence>
<keyword evidence="3 5" id="KW-1133">Transmembrane helix</keyword>
<organism evidence="6 7">
    <name type="scientific">Tegillarca granosa</name>
    <name type="common">Malaysian cockle</name>
    <name type="synonym">Anadara granosa</name>
    <dbReference type="NCBI Taxonomy" id="220873"/>
    <lineage>
        <taxon>Eukaryota</taxon>
        <taxon>Metazoa</taxon>
        <taxon>Spiralia</taxon>
        <taxon>Lophotrochozoa</taxon>
        <taxon>Mollusca</taxon>
        <taxon>Bivalvia</taxon>
        <taxon>Autobranchia</taxon>
        <taxon>Pteriomorphia</taxon>
        <taxon>Arcoida</taxon>
        <taxon>Arcoidea</taxon>
        <taxon>Arcidae</taxon>
        <taxon>Tegillarca</taxon>
    </lineage>
</organism>
<dbReference type="Proteomes" id="UP001217089">
    <property type="component" value="Unassembled WGS sequence"/>
</dbReference>
<dbReference type="EMBL" id="JARBDR010000917">
    <property type="protein sequence ID" value="KAJ8303386.1"/>
    <property type="molecule type" value="Genomic_DNA"/>
</dbReference>
<dbReference type="SUPFAM" id="SSF103473">
    <property type="entry name" value="MFS general substrate transporter"/>
    <property type="match status" value="1"/>
</dbReference>
<keyword evidence="4 5" id="KW-0472">Membrane</keyword>
<evidence type="ECO:0000256" key="2">
    <source>
        <dbReference type="ARBA" id="ARBA00022692"/>
    </source>
</evidence>
<evidence type="ECO:0000313" key="6">
    <source>
        <dbReference type="EMBL" id="KAJ8303386.1"/>
    </source>
</evidence>
<evidence type="ECO:0000256" key="4">
    <source>
        <dbReference type="ARBA" id="ARBA00023136"/>
    </source>
</evidence>
<sequence>MYLLAPLWINTVLALIGKLCVSCATAAVFVFEGEIYPTTVRSFLKGGGLACGQVGSMIAPYIGKINNLIKTDLGGSLDLILFGVLMFSAGLAALLLPETNNRKLPDTIQEAKQLKR</sequence>
<accession>A0ABQ9EHP5</accession>